<gene>
    <name evidence="17" type="primary">ilvE</name>
    <name evidence="18" type="ORF">ENP86_00795</name>
</gene>
<keyword evidence="10 16" id="KW-0663">Pyridoxal phosphate</keyword>
<comment type="catalytic activity">
    <reaction evidence="12 17">
        <text>L-valine + 2-oxoglutarate = 3-methyl-2-oxobutanoate + L-glutamate</text>
        <dbReference type="Rhea" id="RHEA:24813"/>
        <dbReference type="ChEBI" id="CHEBI:11851"/>
        <dbReference type="ChEBI" id="CHEBI:16810"/>
        <dbReference type="ChEBI" id="CHEBI:29985"/>
        <dbReference type="ChEBI" id="CHEBI:57762"/>
        <dbReference type="EC" id="2.6.1.42"/>
    </reaction>
</comment>
<evidence type="ECO:0000256" key="16">
    <source>
        <dbReference type="RuleBase" id="RU004516"/>
    </source>
</evidence>
<organism evidence="18">
    <name type="scientific">candidate division WOR-3 bacterium</name>
    <dbReference type="NCBI Taxonomy" id="2052148"/>
    <lineage>
        <taxon>Bacteria</taxon>
        <taxon>Bacteria division WOR-3</taxon>
    </lineage>
</organism>
<evidence type="ECO:0000256" key="7">
    <source>
        <dbReference type="ARBA" id="ARBA00022576"/>
    </source>
</evidence>
<dbReference type="Gene3D" id="3.20.10.10">
    <property type="entry name" value="D-amino Acid Aminotransferase, subunit A, domain 2"/>
    <property type="match status" value="1"/>
</dbReference>
<evidence type="ECO:0000256" key="13">
    <source>
        <dbReference type="ARBA" id="ARBA00048798"/>
    </source>
</evidence>
<evidence type="ECO:0000256" key="11">
    <source>
        <dbReference type="ARBA" id="ARBA00023304"/>
    </source>
</evidence>
<evidence type="ECO:0000256" key="5">
    <source>
        <dbReference type="ARBA" id="ARBA00005072"/>
    </source>
</evidence>
<protein>
    <recommendedName>
        <fullName evidence="17">Branched-chain-amino-acid aminotransferase</fullName>
        <shortName evidence="17">BCAT</shortName>
        <ecNumber evidence="17">2.6.1.42</ecNumber>
    </recommendedName>
</protein>
<evidence type="ECO:0000256" key="17">
    <source>
        <dbReference type="RuleBase" id="RU364094"/>
    </source>
</evidence>
<evidence type="ECO:0000256" key="10">
    <source>
        <dbReference type="ARBA" id="ARBA00022898"/>
    </source>
</evidence>
<evidence type="ECO:0000256" key="14">
    <source>
        <dbReference type="ARBA" id="ARBA00049229"/>
    </source>
</evidence>
<dbReference type="InterPro" id="IPR001544">
    <property type="entry name" value="Aminotrans_IV"/>
</dbReference>
<sequence length="307" mass="34417">MAMPKSEYIWMDGNFVKWDDAKIHILSHVIHYGTGVFEGLRCYDTPKGSVIFRLKEHTDRLFNSAKIYRMEIPFPKEQINNAVIELIKKNGLKSAYIRPIAYRGYNELGVNPFPCPVCIAIATLQWGKYLGADALENGIDVMVSSWNRMAPNTFPAMAKCSANYMNSQLIKMEAIVYGFVEGIALDNTGYVSEGSGENIFAVKNGVVYTPPLHACILPGITRDTVIQLCKDLGIPLVQDMLNREFLYLADEVFFTGSAAEVTPIRSIDKITIGEGKAGPITKKLQKYFFDIIEGRIEDKHGWLTKVD</sequence>
<dbReference type="UniPathway" id="UPA00048">
    <property type="reaction ID" value="UER00073"/>
</dbReference>
<dbReference type="UniPathway" id="UPA00049">
    <property type="reaction ID" value="UER00062"/>
</dbReference>
<evidence type="ECO:0000256" key="2">
    <source>
        <dbReference type="ARBA" id="ARBA00003109"/>
    </source>
</evidence>
<comment type="caution">
    <text evidence="18">The sequence shown here is derived from an EMBL/GenBank/DDBJ whole genome shotgun (WGS) entry which is preliminary data.</text>
</comment>
<dbReference type="GO" id="GO:0009098">
    <property type="term" value="P:L-leucine biosynthetic process"/>
    <property type="evidence" value="ECO:0007669"/>
    <property type="project" value="UniProtKB-UniPathway"/>
</dbReference>
<keyword evidence="9 17" id="KW-0808">Transferase</keyword>
<keyword evidence="7 17" id="KW-0032">Aminotransferase</keyword>
<comment type="pathway">
    <text evidence="5 17">Amino-acid biosynthesis; L-leucine biosynthesis; L-leucine from 3-methyl-2-oxobutanoate: step 4/4.</text>
</comment>
<dbReference type="InterPro" id="IPR005785">
    <property type="entry name" value="B_amino_transI"/>
</dbReference>
<comment type="catalytic activity">
    <reaction evidence="13 17">
        <text>L-isoleucine + 2-oxoglutarate = (S)-3-methyl-2-oxopentanoate + L-glutamate</text>
        <dbReference type="Rhea" id="RHEA:24801"/>
        <dbReference type="ChEBI" id="CHEBI:16810"/>
        <dbReference type="ChEBI" id="CHEBI:29985"/>
        <dbReference type="ChEBI" id="CHEBI:35146"/>
        <dbReference type="ChEBI" id="CHEBI:58045"/>
        <dbReference type="EC" id="2.6.1.42"/>
    </reaction>
</comment>
<dbReference type="InterPro" id="IPR050571">
    <property type="entry name" value="Class-IV_PLP-Dep_Aminotrnsfr"/>
</dbReference>
<reference evidence="18" key="1">
    <citation type="journal article" date="2020" name="mSystems">
        <title>Genome- and Community-Level Interaction Insights into Carbon Utilization and Element Cycling Functions of Hydrothermarchaeota in Hydrothermal Sediment.</title>
        <authorList>
            <person name="Zhou Z."/>
            <person name="Liu Y."/>
            <person name="Xu W."/>
            <person name="Pan J."/>
            <person name="Luo Z.H."/>
            <person name="Li M."/>
        </authorList>
    </citation>
    <scope>NUCLEOTIDE SEQUENCE [LARGE SCALE GENOMIC DNA]</scope>
    <source>
        <strain evidence="18">SpSt-258</strain>
    </source>
</reference>
<dbReference type="GO" id="GO:0009099">
    <property type="term" value="P:L-valine biosynthetic process"/>
    <property type="evidence" value="ECO:0007669"/>
    <property type="project" value="UniProtKB-UniPathway"/>
</dbReference>
<keyword evidence="11 17" id="KW-0100">Branched-chain amino acid biosynthesis</keyword>
<dbReference type="PROSITE" id="PS00770">
    <property type="entry name" value="AA_TRANSFER_CLASS_4"/>
    <property type="match status" value="1"/>
</dbReference>
<dbReference type="FunFam" id="3.20.10.10:FF:000001">
    <property type="entry name" value="Branched-chain-amino-acid aminotransferase"/>
    <property type="match status" value="1"/>
</dbReference>
<dbReference type="PANTHER" id="PTHR42743">
    <property type="entry name" value="AMINO-ACID AMINOTRANSFERASE"/>
    <property type="match status" value="1"/>
</dbReference>
<name>A0A7V0Z3W0_UNCW3</name>
<evidence type="ECO:0000256" key="12">
    <source>
        <dbReference type="ARBA" id="ARBA00048212"/>
    </source>
</evidence>
<dbReference type="Gene3D" id="3.30.470.10">
    <property type="match status" value="1"/>
</dbReference>
<evidence type="ECO:0000256" key="8">
    <source>
        <dbReference type="ARBA" id="ARBA00022605"/>
    </source>
</evidence>
<dbReference type="InterPro" id="IPR043131">
    <property type="entry name" value="BCAT-like_N"/>
</dbReference>
<accession>A0A7V0Z3W0</accession>
<dbReference type="NCBIfam" id="NF005146">
    <property type="entry name" value="PRK06606.1"/>
    <property type="match status" value="1"/>
</dbReference>
<dbReference type="PANTHER" id="PTHR42743:SF11">
    <property type="entry name" value="AMINODEOXYCHORISMATE LYASE"/>
    <property type="match status" value="1"/>
</dbReference>
<dbReference type="UniPathway" id="UPA00047">
    <property type="reaction ID" value="UER00058"/>
</dbReference>
<dbReference type="InterPro" id="IPR043132">
    <property type="entry name" value="BCAT-like_C"/>
</dbReference>
<evidence type="ECO:0000256" key="9">
    <source>
        <dbReference type="ARBA" id="ARBA00022679"/>
    </source>
</evidence>
<dbReference type="GO" id="GO:0005829">
    <property type="term" value="C:cytosol"/>
    <property type="evidence" value="ECO:0007669"/>
    <property type="project" value="TreeGrafter"/>
</dbReference>
<comment type="catalytic activity">
    <reaction evidence="14 17">
        <text>L-leucine + 2-oxoglutarate = 4-methyl-2-oxopentanoate + L-glutamate</text>
        <dbReference type="Rhea" id="RHEA:18321"/>
        <dbReference type="ChEBI" id="CHEBI:16810"/>
        <dbReference type="ChEBI" id="CHEBI:17865"/>
        <dbReference type="ChEBI" id="CHEBI:29985"/>
        <dbReference type="ChEBI" id="CHEBI:57427"/>
        <dbReference type="EC" id="2.6.1.42"/>
    </reaction>
</comment>
<evidence type="ECO:0000256" key="4">
    <source>
        <dbReference type="ARBA" id="ARBA00004931"/>
    </source>
</evidence>
<comment type="pathway">
    <text evidence="3 17">Amino-acid biosynthesis; L-isoleucine biosynthesis; L-isoleucine from 2-oxobutanoate: step 4/4.</text>
</comment>
<comment type="similarity">
    <text evidence="6 15">Belongs to the class-IV pyridoxal-phosphate-dependent aminotransferase family.</text>
</comment>
<dbReference type="NCBIfam" id="TIGR01122">
    <property type="entry name" value="ilvE_I"/>
    <property type="match status" value="1"/>
</dbReference>
<dbReference type="SUPFAM" id="SSF56752">
    <property type="entry name" value="D-aminoacid aminotransferase-like PLP-dependent enzymes"/>
    <property type="match status" value="1"/>
</dbReference>
<dbReference type="EC" id="2.6.1.42" evidence="17"/>
<comment type="pathway">
    <text evidence="4 17">Amino-acid biosynthesis; L-valine biosynthesis; L-valine from pyruvate: step 4/4.</text>
</comment>
<dbReference type="GO" id="GO:0009097">
    <property type="term" value="P:isoleucine biosynthetic process"/>
    <property type="evidence" value="ECO:0007669"/>
    <property type="project" value="UniProtKB-UniPathway"/>
</dbReference>
<evidence type="ECO:0000256" key="3">
    <source>
        <dbReference type="ARBA" id="ARBA00004824"/>
    </source>
</evidence>
<dbReference type="EMBL" id="DSKY01000002">
    <property type="protein sequence ID" value="HDY58084.1"/>
    <property type="molecule type" value="Genomic_DNA"/>
</dbReference>
<dbReference type="InterPro" id="IPR018300">
    <property type="entry name" value="Aminotrans_IV_CS"/>
</dbReference>
<dbReference type="Pfam" id="PF01063">
    <property type="entry name" value="Aminotran_4"/>
    <property type="match status" value="1"/>
</dbReference>
<evidence type="ECO:0000256" key="6">
    <source>
        <dbReference type="ARBA" id="ARBA00009320"/>
    </source>
</evidence>
<comment type="function">
    <text evidence="2 17">Acts on leucine, isoleucine and valine.</text>
</comment>
<dbReference type="AlphaFoldDB" id="A0A7V0Z3W0"/>
<dbReference type="GO" id="GO:0004084">
    <property type="term" value="F:branched-chain-amino-acid transaminase activity"/>
    <property type="evidence" value="ECO:0007669"/>
    <property type="project" value="UniProtKB-EC"/>
</dbReference>
<proteinExistence type="inferred from homology"/>
<evidence type="ECO:0000256" key="1">
    <source>
        <dbReference type="ARBA" id="ARBA00001933"/>
    </source>
</evidence>
<evidence type="ECO:0000256" key="15">
    <source>
        <dbReference type="RuleBase" id="RU004106"/>
    </source>
</evidence>
<dbReference type="InterPro" id="IPR036038">
    <property type="entry name" value="Aminotransferase-like"/>
</dbReference>
<evidence type="ECO:0000313" key="18">
    <source>
        <dbReference type="EMBL" id="HDY58084.1"/>
    </source>
</evidence>
<keyword evidence="8 17" id="KW-0028">Amino-acid biosynthesis</keyword>
<dbReference type="InterPro" id="IPR033939">
    <property type="entry name" value="BCAT_family"/>
</dbReference>
<dbReference type="CDD" id="cd01557">
    <property type="entry name" value="BCAT_beta_family"/>
    <property type="match status" value="1"/>
</dbReference>
<comment type="cofactor">
    <cofactor evidence="1 16">
        <name>pyridoxal 5'-phosphate</name>
        <dbReference type="ChEBI" id="CHEBI:597326"/>
    </cofactor>
</comment>